<feature type="domain" description="Big-1" evidence="3">
    <location>
        <begin position="529"/>
        <end position="620"/>
    </location>
</feature>
<evidence type="ECO:0000256" key="2">
    <source>
        <dbReference type="SAM" id="SignalP"/>
    </source>
</evidence>
<dbReference type="PROSITE" id="PS51127">
    <property type="entry name" value="BIG1"/>
    <property type="match status" value="1"/>
</dbReference>
<dbReference type="RefSeq" id="WP_263545131.1">
    <property type="nucleotide sequence ID" value="NZ_JAOVZO020000018.1"/>
</dbReference>
<dbReference type="Pfam" id="PF14339">
    <property type="entry name" value="DUF4394"/>
    <property type="match status" value="1"/>
</dbReference>
<evidence type="ECO:0000313" key="4">
    <source>
        <dbReference type="EMBL" id="MDC8014385.1"/>
    </source>
</evidence>
<dbReference type="Gene3D" id="2.80.10.50">
    <property type="match status" value="3"/>
</dbReference>
<dbReference type="Pfam" id="PF18998">
    <property type="entry name" value="Flg_new_2"/>
    <property type="match status" value="1"/>
</dbReference>
<evidence type="ECO:0000259" key="3">
    <source>
        <dbReference type="PROSITE" id="PS51127"/>
    </source>
</evidence>
<dbReference type="InterPro" id="IPR013783">
    <property type="entry name" value="Ig-like_fold"/>
</dbReference>
<feature type="signal peptide" evidence="2">
    <location>
        <begin position="1"/>
        <end position="19"/>
    </location>
</feature>
<dbReference type="SUPFAM" id="SSF63829">
    <property type="entry name" value="Calcium-dependent phosphotriesterase"/>
    <property type="match status" value="1"/>
</dbReference>
<accession>A0A9X4BHN4</accession>
<keyword evidence="2" id="KW-0732">Signal</keyword>
<dbReference type="InterPro" id="IPR003344">
    <property type="entry name" value="Big_1_dom"/>
</dbReference>
<dbReference type="Proteomes" id="UP001139971">
    <property type="component" value="Unassembled WGS sequence"/>
</dbReference>
<comment type="caution">
    <text evidence="4">The sequence shown here is derived from an EMBL/GenBank/DDBJ whole genome shotgun (WGS) entry which is preliminary data.</text>
</comment>
<proteinExistence type="inferred from homology"/>
<protein>
    <submittedName>
        <fullName evidence="4">DUF4394 domain-containing protein</fullName>
    </submittedName>
</protein>
<dbReference type="EMBL" id="JAOVZO020000018">
    <property type="protein sequence ID" value="MDC8014385.1"/>
    <property type="molecule type" value="Genomic_DNA"/>
</dbReference>
<name>A0A9X4BHN4_9GAMM</name>
<dbReference type="InterPro" id="IPR025507">
    <property type="entry name" value="DUF4394"/>
</dbReference>
<reference evidence="4" key="1">
    <citation type="submission" date="2023-02" db="EMBL/GenBank/DDBJ databases">
        <title>Tahibacter soli sp. nov. isolated from soil.</title>
        <authorList>
            <person name="Baek J.H."/>
            <person name="Lee J.K."/>
            <person name="Choi D.G."/>
            <person name="Jeon C.O."/>
        </authorList>
    </citation>
    <scope>NUCLEOTIDE SEQUENCE</scope>
    <source>
        <strain evidence="4">BL</strain>
    </source>
</reference>
<dbReference type="Gene3D" id="2.60.40.10">
    <property type="entry name" value="Immunoglobulins"/>
    <property type="match status" value="1"/>
</dbReference>
<evidence type="ECO:0000256" key="1">
    <source>
        <dbReference type="ARBA" id="ARBA00010116"/>
    </source>
</evidence>
<dbReference type="InterPro" id="IPR008964">
    <property type="entry name" value="Invasin/intimin_cell_adhesion"/>
</dbReference>
<organism evidence="4 5">
    <name type="scientific">Tahibacter soli</name>
    <dbReference type="NCBI Taxonomy" id="2983605"/>
    <lineage>
        <taxon>Bacteria</taxon>
        <taxon>Pseudomonadati</taxon>
        <taxon>Pseudomonadota</taxon>
        <taxon>Gammaproteobacteria</taxon>
        <taxon>Lysobacterales</taxon>
        <taxon>Rhodanobacteraceae</taxon>
        <taxon>Tahibacter</taxon>
    </lineage>
</organism>
<evidence type="ECO:0000313" key="5">
    <source>
        <dbReference type="Proteomes" id="UP001139971"/>
    </source>
</evidence>
<dbReference type="NCBIfam" id="TIGR02608">
    <property type="entry name" value="delta_60_rpt"/>
    <property type="match status" value="4"/>
</dbReference>
<keyword evidence="5" id="KW-1185">Reference proteome</keyword>
<dbReference type="InterPro" id="IPR044060">
    <property type="entry name" value="Bacterial_rp_domain"/>
</dbReference>
<gene>
    <name evidence="4" type="ORF">OD750_017705</name>
</gene>
<comment type="similarity">
    <text evidence="1">Belongs to the intimin/invasin family.</text>
</comment>
<dbReference type="Pfam" id="PF02369">
    <property type="entry name" value="Big_1"/>
    <property type="match status" value="1"/>
</dbReference>
<dbReference type="Pfam" id="PF17164">
    <property type="entry name" value="DUF5122"/>
    <property type="match status" value="7"/>
</dbReference>
<sequence>MKGFLAAMLAATGLCTALAAGAERAAAAVYAPNPDNIVVGLAAEPNGDLIAAGSFANIAGVPRTGLARLTPDGTAAPSPAVAFDGPINVLARYPDGRLLVAGDFANVDGQAHARLARIDAAGNVDSAFAPVFAGGGITRIYGLALQPDGRIIAAGDFTTVNGQPRVRVARLNTDGTVDPTFDSGTGATSRHWGVTLQPDGKIIVFGQFASYSGVTKTRIARLNPDGSLDNTFGPTVNSTIASVLVRADGTLLIGGPFSTVNGTPRARLAHLSADGALLPGFNADVSGAVYAFAAQADGKVLIGGQFTSVYGQPRANVARLNADGTLDTGFVDPAFNARVDAMLPLPDGRIMVGGRFTQVGGHPRNYLAPLLADGHLDLPRYTVTPAAGAHGTIAPSTPQTVDQGSTFDFTVTPDDGYQVGSVAGCGGTLNGGTYTIAPATADCTVTATFVGGTQYFTVTPNAPMHGTLSPSTPQQVASGETTGFTVAPDAGWYVDTVTGCGGTLSGSTYTTAPVFADCGIDATFLTPAAITVSGGGTQVASTGLPFALPLDVRVTTDDGRPVAGVPVTFAAPASGASATLSATSVTTDANGKASVVATANATTGAYAVTATAEGRVATFALGNDGAQAGGIALRVTVGTEPPPACGTATSIDVPAGEPVNFCFTATNQTPFTLTQHGLTFDPRTLQYHPTTWNAGELRYLMSRPLAPGATMQHNEVFNAGTLGQAPTFTWTALAERPRYAVETTAGAPFVDISGTGAALNLGEGGVYTLPVPFTMHFFGATFREGGDASVCIHNSGALRLFRGECLLPYMLYVPPFVGDNVQFHGMYAGSTDGILPWWDLLGNDGQVYVRTDGSAPNRRLIVQWDRKDHSSAPNAGDGVRFEAIVEESGAIRFAYDKTTFGAGNAALDRGASATVGLANHDGYIRQQYAYNTPALDDGSQIAWSPTPMPHSASSQVRVGVGTPRLRTYPSSLAAQTPEGGAATLRLGIGNSGTLPLAWNLDAVAPNAHFPLTTHWVVPLGGTVAPHEPRQPAGAPLQPQPATVDTNPAPASAFAVPAYGVKDEWTNAGGRMYPVGFDAATPDRFVHVTPAAIYGNNYGGDFAGNDFGKLYVFDGYFDSDYSLSTIDLADGHYTNIGRPQPEHADEPPYPRWNGMAWDRTTQTMYASTGGGGRWCDYAAASTLHTIDPVSAAVRKVGDIAYAGGGAICVNDIAVAPNGLLYGIDSYNDALVAIDKTNGAAAAIGSLGLDLTYINSIDFDDVTGTLYLAAYQPEGGATGGFYAIDLVTGRAQRIARYPLLPDNFGHISVDSLAIARSGGDCAFPGAVPWLSASATAGVTPAGTTDFIDIAVDASALEPGDYAAQLCIDSNDRSRPLTAVPVSLHVDGEAIFSDDFEGPAR</sequence>
<dbReference type="InterPro" id="IPR013431">
    <property type="entry name" value="Delta_60_rpt"/>
</dbReference>
<dbReference type="SUPFAM" id="SSF101898">
    <property type="entry name" value="NHL repeat"/>
    <property type="match status" value="1"/>
</dbReference>
<dbReference type="SUPFAM" id="SSF49373">
    <property type="entry name" value="Invasin/intimin cell-adhesion fragments"/>
    <property type="match status" value="1"/>
</dbReference>
<feature type="chain" id="PRO_5040828067" evidence="2">
    <location>
        <begin position="20"/>
        <end position="1398"/>
    </location>
</feature>